<protein>
    <recommendedName>
        <fullName evidence="3">ChsH2 rubredoxin-like zinc ribbon domain-containing protein</fullName>
    </recommendedName>
</protein>
<keyword evidence="2" id="KW-0812">Transmembrane</keyword>
<evidence type="ECO:0000256" key="2">
    <source>
        <dbReference type="SAM" id="Phobius"/>
    </source>
</evidence>
<dbReference type="Pfam" id="PF12172">
    <property type="entry name" value="zf-ChsH2"/>
    <property type="match status" value="1"/>
</dbReference>
<feature type="region of interest" description="Disordered" evidence="1">
    <location>
        <begin position="1"/>
        <end position="29"/>
    </location>
</feature>
<evidence type="ECO:0000313" key="4">
    <source>
        <dbReference type="EMBL" id="KKM23864.1"/>
    </source>
</evidence>
<gene>
    <name evidence="4" type="ORF">LCGC14_1610890</name>
</gene>
<name>A0A0F9IV19_9ZZZZ</name>
<evidence type="ECO:0000259" key="3">
    <source>
        <dbReference type="Pfam" id="PF12172"/>
    </source>
</evidence>
<reference evidence="4" key="1">
    <citation type="journal article" date="2015" name="Nature">
        <title>Complex archaea that bridge the gap between prokaryotes and eukaryotes.</title>
        <authorList>
            <person name="Spang A."/>
            <person name="Saw J.H."/>
            <person name="Jorgensen S.L."/>
            <person name="Zaremba-Niedzwiedzka K."/>
            <person name="Martijn J."/>
            <person name="Lind A.E."/>
            <person name="van Eijk R."/>
            <person name="Schleper C."/>
            <person name="Guy L."/>
            <person name="Ettema T.J."/>
        </authorList>
    </citation>
    <scope>NUCLEOTIDE SEQUENCE</scope>
</reference>
<evidence type="ECO:0000256" key="1">
    <source>
        <dbReference type="SAM" id="MobiDB-lite"/>
    </source>
</evidence>
<feature type="transmembrane region" description="Helical" evidence="2">
    <location>
        <begin position="84"/>
        <end position="103"/>
    </location>
</feature>
<organism evidence="4">
    <name type="scientific">marine sediment metagenome</name>
    <dbReference type="NCBI Taxonomy" id="412755"/>
    <lineage>
        <taxon>unclassified sequences</taxon>
        <taxon>metagenomes</taxon>
        <taxon>ecological metagenomes</taxon>
    </lineage>
</organism>
<keyword evidence="2" id="KW-1133">Transmembrane helix</keyword>
<sequence>MSVNNEKPLEEKEFPDPADMDGNGDEDHVPLSQCRSCGELVYDDAPMCPHCREWIVRSDQTWRQSRKWYLRAGLYLAKTLVLNWIVWSVLGGIAAILALWRMLR</sequence>
<comment type="caution">
    <text evidence="4">The sequence shown here is derived from an EMBL/GenBank/DDBJ whole genome shotgun (WGS) entry which is preliminary data.</text>
</comment>
<accession>A0A0F9IV19</accession>
<dbReference type="InterPro" id="IPR022002">
    <property type="entry name" value="ChsH2_Znr"/>
</dbReference>
<proteinExistence type="predicted"/>
<keyword evidence="2" id="KW-0472">Membrane</keyword>
<feature type="domain" description="ChsH2 rubredoxin-like zinc ribbon" evidence="3">
    <location>
        <begin position="25"/>
        <end position="52"/>
    </location>
</feature>
<dbReference type="EMBL" id="LAZR01013039">
    <property type="protein sequence ID" value="KKM23864.1"/>
    <property type="molecule type" value="Genomic_DNA"/>
</dbReference>
<dbReference type="AlphaFoldDB" id="A0A0F9IV19"/>